<reference evidence="10 11" key="1">
    <citation type="submission" date="2019-03" db="EMBL/GenBank/DDBJ databases">
        <title>Genome sequence of Lentibacillus salicampi ATCC BAA-719.</title>
        <authorList>
            <person name="Maclea K.S."/>
            <person name="Simoes Junior M."/>
        </authorList>
    </citation>
    <scope>NUCLEOTIDE SEQUENCE [LARGE SCALE GENOMIC DNA]</scope>
    <source>
        <strain evidence="10 11">ATCC BAA-719</strain>
    </source>
</reference>
<dbReference type="HAMAP" id="MF_00150">
    <property type="entry name" value="ArgC_type1"/>
    <property type="match status" value="1"/>
</dbReference>
<dbReference type="GO" id="GO:0070401">
    <property type="term" value="F:NADP+ binding"/>
    <property type="evidence" value="ECO:0007669"/>
    <property type="project" value="InterPro"/>
</dbReference>
<evidence type="ECO:0000313" key="11">
    <source>
        <dbReference type="Proteomes" id="UP000298484"/>
    </source>
</evidence>
<evidence type="ECO:0000313" key="10">
    <source>
        <dbReference type="EMBL" id="TFJ94364.1"/>
    </source>
</evidence>
<dbReference type="SMART" id="SM00859">
    <property type="entry name" value="Semialdhyde_dh"/>
    <property type="match status" value="1"/>
</dbReference>
<keyword evidence="4 7" id="KW-0521">NADP</keyword>
<dbReference type="Gene3D" id="3.30.360.10">
    <property type="entry name" value="Dihydrodipicolinate Reductase, domain 2"/>
    <property type="match status" value="1"/>
</dbReference>
<dbReference type="InterPro" id="IPR000534">
    <property type="entry name" value="Semialdehyde_DH_NAD-bd"/>
</dbReference>
<dbReference type="Pfam" id="PF01118">
    <property type="entry name" value="Semialdhyde_dh"/>
    <property type="match status" value="1"/>
</dbReference>
<dbReference type="PROSITE" id="PS01224">
    <property type="entry name" value="ARGC"/>
    <property type="match status" value="1"/>
</dbReference>
<gene>
    <name evidence="7" type="primary">argC</name>
    <name evidence="10" type="ORF">E4U82_00135</name>
</gene>
<feature type="active site" evidence="7 8">
    <location>
        <position position="149"/>
    </location>
</feature>
<keyword evidence="7" id="KW-0963">Cytoplasm</keyword>
<evidence type="ECO:0000259" key="9">
    <source>
        <dbReference type="SMART" id="SM00859"/>
    </source>
</evidence>
<evidence type="ECO:0000256" key="8">
    <source>
        <dbReference type="PROSITE-ProRule" id="PRU10010"/>
    </source>
</evidence>
<keyword evidence="11" id="KW-1185">Reference proteome</keyword>
<dbReference type="InterPro" id="IPR058924">
    <property type="entry name" value="AGPR_dimerisation_dom"/>
</dbReference>
<dbReference type="CDD" id="cd17895">
    <property type="entry name" value="AGPR_1_N"/>
    <property type="match status" value="1"/>
</dbReference>
<dbReference type="InterPro" id="IPR036291">
    <property type="entry name" value="NAD(P)-bd_dom_sf"/>
</dbReference>
<organism evidence="10 11">
    <name type="scientific">Lentibacillus salicampi</name>
    <dbReference type="NCBI Taxonomy" id="175306"/>
    <lineage>
        <taxon>Bacteria</taxon>
        <taxon>Bacillati</taxon>
        <taxon>Bacillota</taxon>
        <taxon>Bacilli</taxon>
        <taxon>Bacillales</taxon>
        <taxon>Bacillaceae</taxon>
        <taxon>Lentibacillus</taxon>
    </lineage>
</organism>
<comment type="subcellular location">
    <subcellularLocation>
        <location evidence="7">Cytoplasm</location>
    </subcellularLocation>
</comment>
<dbReference type="RefSeq" id="WP_135108010.1">
    <property type="nucleotide sequence ID" value="NZ_SRHY01000001.1"/>
</dbReference>
<dbReference type="InterPro" id="IPR023013">
    <property type="entry name" value="AGPR_AS"/>
</dbReference>
<dbReference type="GO" id="GO:0003942">
    <property type="term" value="F:N-acetyl-gamma-glutamyl-phosphate reductase activity"/>
    <property type="evidence" value="ECO:0007669"/>
    <property type="project" value="UniProtKB-UniRule"/>
</dbReference>
<dbReference type="Pfam" id="PF22698">
    <property type="entry name" value="Semialdhyde_dhC_1"/>
    <property type="match status" value="1"/>
</dbReference>
<proteinExistence type="inferred from homology"/>
<dbReference type="EMBL" id="SRHY01000001">
    <property type="protein sequence ID" value="TFJ94364.1"/>
    <property type="molecule type" value="Genomic_DNA"/>
</dbReference>
<evidence type="ECO:0000256" key="3">
    <source>
        <dbReference type="ARBA" id="ARBA00022605"/>
    </source>
</evidence>
<protein>
    <recommendedName>
        <fullName evidence="7">N-acetyl-gamma-glutamyl-phosphate reductase</fullName>
        <shortName evidence="7">AGPR</shortName>
        <ecNumber evidence="7">1.2.1.38</ecNumber>
    </recommendedName>
    <alternativeName>
        <fullName evidence="7">N-acetyl-glutamate semialdehyde dehydrogenase</fullName>
        <shortName evidence="7">NAGSA dehydrogenase</shortName>
    </alternativeName>
</protein>
<comment type="similarity">
    <text evidence="7">Belongs to the NAGSA dehydrogenase family. Type 1 subfamily.</text>
</comment>
<comment type="pathway">
    <text evidence="1 7">Amino-acid biosynthesis; L-arginine biosynthesis; N(2)-acetyl-L-ornithine from L-glutamate: step 3/4.</text>
</comment>
<evidence type="ECO:0000256" key="5">
    <source>
        <dbReference type="ARBA" id="ARBA00023002"/>
    </source>
</evidence>
<keyword evidence="2 7" id="KW-0055">Arginine biosynthesis</keyword>
<dbReference type="SUPFAM" id="SSF51735">
    <property type="entry name" value="NAD(P)-binding Rossmann-fold domains"/>
    <property type="match status" value="1"/>
</dbReference>
<dbReference type="Proteomes" id="UP000298484">
    <property type="component" value="Unassembled WGS sequence"/>
</dbReference>
<dbReference type="Gene3D" id="3.40.50.720">
    <property type="entry name" value="NAD(P)-binding Rossmann-like Domain"/>
    <property type="match status" value="1"/>
</dbReference>
<dbReference type="AlphaFoldDB" id="A0A4Y9AIV8"/>
<dbReference type="CDD" id="cd23934">
    <property type="entry name" value="AGPR_1_C"/>
    <property type="match status" value="1"/>
</dbReference>
<evidence type="ECO:0000256" key="6">
    <source>
        <dbReference type="ARBA" id="ARBA00050557"/>
    </source>
</evidence>
<evidence type="ECO:0000256" key="4">
    <source>
        <dbReference type="ARBA" id="ARBA00022857"/>
    </source>
</evidence>
<sequence length="345" mass="37878">MKVAIVGATGYGGAELIRILQQHPEVTLQSYHSSSHQGASIVHSYPHFQALSGMELKAIDPAQIAQDADLVFTATPSGVSSELVPAFVKEGVRVIDLSGDFRLKDTQQYEKWYKKNAPEEAILKNSVYGLTEWLDTDVTETQLISNPGCYPTAALLGLAPLVKHQLIDLNSIIIDAKTGVSGAGKNPSAVTHFTEMNDNLKVYKVLEHQHTPEIEQVLAGWNPNTGPVTFGTHLVPMTRGIMTTIYANAPKKLTAAQLSELYHDSYQDNYFVRIREQGTYPSTKEVYGSNFCDVSVTYDERTNRIMIVSVIDNLVKGASGQAVQNMNRMFGIDEKTGLAFAPVFP</sequence>
<dbReference type="PANTHER" id="PTHR32338:SF10">
    <property type="entry name" value="N-ACETYL-GAMMA-GLUTAMYL-PHOSPHATE REDUCTASE, CHLOROPLASTIC-RELATED"/>
    <property type="match status" value="1"/>
</dbReference>
<name>A0A4Y9AIV8_9BACI</name>
<comment type="catalytic activity">
    <reaction evidence="6 7">
        <text>N-acetyl-L-glutamate 5-semialdehyde + phosphate + NADP(+) = N-acetyl-L-glutamyl 5-phosphate + NADPH + H(+)</text>
        <dbReference type="Rhea" id="RHEA:21588"/>
        <dbReference type="ChEBI" id="CHEBI:15378"/>
        <dbReference type="ChEBI" id="CHEBI:29123"/>
        <dbReference type="ChEBI" id="CHEBI:43474"/>
        <dbReference type="ChEBI" id="CHEBI:57783"/>
        <dbReference type="ChEBI" id="CHEBI:57936"/>
        <dbReference type="ChEBI" id="CHEBI:58349"/>
        <dbReference type="EC" id="1.2.1.38"/>
    </reaction>
</comment>
<dbReference type="InterPro" id="IPR050085">
    <property type="entry name" value="AGPR"/>
</dbReference>
<feature type="domain" description="Semialdehyde dehydrogenase NAD-binding" evidence="9">
    <location>
        <begin position="2"/>
        <end position="141"/>
    </location>
</feature>
<comment type="function">
    <text evidence="7">Catalyzes the NADPH-dependent reduction of N-acetyl-5-glutamyl phosphate to yield N-acetyl-L-glutamate 5-semialdehyde.</text>
</comment>
<comment type="caution">
    <text evidence="10">The sequence shown here is derived from an EMBL/GenBank/DDBJ whole genome shotgun (WGS) entry which is preliminary data.</text>
</comment>
<dbReference type="EC" id="1.2.1.38" evidence="7"/>
<dbReference type="GO" id="GO:0005737">
    <property type="term" value="C:cytoplasm"/>
    <property type="evidence" value="ECO:0007669"/>
    <property type="project" value="UniProtKB-SubCell"/>
</dbReference>
<evidence type="ECO:0000256" key="1">
    <source>
        <dbReference type="ARBA" id="ARBA00004862"/>
    </source>
</evidence>
<dbReference type="NCBIfam" id="TIGR01850">
    <property type="entry name" value="argC"/>
    <property type="match status" value="1"/>
</dbReference>
<dbReference type="GO" id="GO:0006526">
    <property type="term" value="P:L-arginine biosynthetic process"/>
    <property type="evidence" value="ECO:0007669"/>
    <property type="project" value="UniProtKB-UniRule"/>
</dbReference>
<dbReference type="UniPathway" id="UPA00068">
    <property type="reaction ID" value="UER00108"/>
</dbReference>
<accession>A0A4Y9AIV8</accession>
<dbReference type="GO" id="GO:0051287">
    <property type="term" value="F:NAD binding"/>
    <property type="evidence" value="ECO:0007669"/>
    <property type="project" value="InterPro"/>
</dbReference>
<dbReference type="OrthoDB" id="9801289at2"/>
<keyword evidence="3 7" id="KW-0028">Amino-acid biosynthesis</keyword>
<dbReference type="InterPro" id="IPR000706">
    <property type="entry name" value="AGPR_type-1"/>
</dbReference>
<evidence type="ECO:0000256" key="2">
    <source>
        <dbReference type="ARBA" id="ARBA00022571"/>
    </source>
</evidence>
<keyword evidence="5 7" id="KW-0560">Oxidoreductase</keyword>
<dbReference type="SUPFAM" id="SSF55347">
    <property type="entry name" value="Glyceraldehyde-3-phosphate dehydrogenase-like, C-terminal domain"/>
    <property type="match status" value="1"/>
</dbReference>
<dbReference type="FunFam" id="3.30.360.10:FF:000014">
    <property type="entry name" value="N-acetyl-gamma-glutamyl-phosphate reductase"/>
    <property type="match status" value="1"/>
</dbReference>
<dbReference type="PANTHER" id="PTHR32338">
    <property type="entry name" value="N-ACETYL-GAMMA-GLUTAMYL-PHOSPHATE REDUCTASE, CHLOROPLASTIC-RELATED-RELATED"/>
    <property type="match status" value="1"/>
</dbReference>
<evidence type="ECO:0000256" key="7">
    <source>
        <dbReference type="HAMAP-Rule" id="MF_00150"/>
    </source>
</evidence>